<evidence type="ECO:0000313" key="7">
    <source>
        <dbReference type="EMBL" id="KIW71718.1"/>
    </source>
</evidence>
<dbReference type="PANTHER" id="PTHR38111:SF11">
    <property type="entry name" value="TRANSCRIPTION FACTOR DOMAIN-CONTAINING PROTEIN-RELATED"/>
    <property type="match status" value="1"/>
</dbReference>
<gene>
    <name evidence="7" type="ORF">PV04_03853</name>
</gene>
<evidence type="ECO:0000256" key="5">
    <source>
        <dbReference type="SAM" id="MobiDB-lite"/>
    </source>
</evidence>
<keyword evidence="2" id="KW-0238">DNA-binding</keyword>
<dbReference type="Pfam" id="PF00172">
    <property type="entry name" value="Zn_clus"/>
    <property type="match status" value="1"/>
</dbReference>
<dbReference type="Gene3D" id="4.10.240.10">
    <property type="entry name" value="Zn(2)-C6 fungal-type DNA-binding domain"/>
    <property type="match status" value="1"/>
</dbReference>
<dbReference type="InterPro" id="IPR036864">
    <property type="entry name" value="Zn2-C6_fun-type_DNA-bd_sf"/>
</dbReference>
<protein>
    <recommendedName>
        <fullName evidence="6">Zn(2)-C6 fungal-type domain-containing protein</fullName>
    </recommendedName>
</protein>
<evidence type="ECO:0000256" key="4">
    <source>
        <dbReference type="ARBA" id="ARBA00023242"/>
    </source>
</evidence>
<sequence length="529" mass="60450">MVGIARARGCGTCRKRKIACGLEKPSCAQCVKSKRTCVGYRKYPIFIAHQPLKEDHQEAATQTKSGSGARARSGNPQAEYPDLNSVVVSPLSNGSHPESKKSLAPLGIQVDPNPILRQRLLEAYLDSHLSKNRVGPMQQRIWLIQIPGLPYITSALEVSMMALCLAKLGDLHRDEGFAYESLKLYRRALHELQLALWDPALMLDDQTLTACVALGMYEMSQCPNRSKHGYVSHTLGCRRLIQIRGPDAHVDGLGHAVFAHFRVQEILYALDQGEYSFLRDPLWQDVPWHKQPKTPYDCIYDFLIRAPELRNQGDMLQFLDPRNKLQLATEMIWKCWEMESELQCVYDSVEASHKGPVFWPELARNKDLHGDSEDGMLFPVAFHFPNLSMANTVIIYWAVQVILWHGMWQLYRVITELRLYFRAAARVEDGRGSPESVDDAVSTRFKFPPLEHRADFAAPCRNIFQSVEYALQENMLDQGPKCVACPLRIAYETLRVYPQFKQEVAWAERAQEMVEGRSLRLLTYYIPRR</sequence>
<keyword evidence="4" id="KW-0539">Nucleus</keyword>
<dbReference type="GO" id="GO:0003677">
    <property type="term" value="F:DNA binding"/>
    <property type="evidence" value="ECO:0007669"/>
    <property type="project" value="UniProtKB-KW"/>
</dbReference>
<keyword evidence="1" id="KW-0805">Transcription regulation</keyword>
<dbReference type="CDD" id="cd00067">
    <property type="entry name" value="GAL4"/>
    <property type="match status" value="1"/>
</dbReference>
<dbReference type="SUPFAM" id="SSF57701">
    <property type="entry name" value="Zn2/Cys6 DNA-binding domain"/>
    <property type="match status" value="1"/>
</dbReference>
<name>A0A0D2FTH1_9EURO</name>
<feature type="domain" description="Zn(2)-C6 fungal-type" evidence="6">
    <location>
        <begin position="9"/>
        <end position="38"/>
    </location>
</feature>
<feature type="region of interest" description="Disordered" evidence="5">
    <location>
        <begin position="54"/>
        <end position="82"/>
    </location>
</feature>
<dbReference type="PROSITE" id="PS00463">
    <property type="entry name" value="ZN2_CY6_FUNGAL_1"/>
    <property type="match status" value="1"/>
</dbReference>
<dbReference type="InterPro" id="IPR053178">
    <property type="entry name" value="Osmoadaptation_assoc"/>
</dbReference>
<keyword evidence="8" id="KW-1185">Reference proteome</keyword>
<evidence type="ECO:0000256" key="3">
    <source>
        <dbReference type="ARBA" id="ARBA00023163"/>
    </source>
</evidence>
<dbReference type="GO" id="GO:0008270">
    <property type="term" value="F:zinc ion binding"/>
    <property type="evidence" value="ECO:0007669"/>
    <property type="project" value="InterPro"/>
</dbReference>
<dbReference type="InterPro" id="IPR001138">
    <property type="entry name" value="Zn2Cys6_DnaBD"/>
</dbReference>
<proteinExistence type="predicted"/>
<keyword evidence="3" id="KW-0804">Transcription</keyword>
<dbReference type="EMBL" id="KN846957">
    <property type="protein sequence ID" value="KIW71718.1"/>
    <property type="molecule type" value="Genomic_DNA"/>
</dbReference>
<dbReference type="PROSITE" id="PS50048">
    <property type="entry name" value="ZN2_CY6_FUNGAL_2"/>
    <property type="match status" value="1"/>
</dbReference>
<dbReference type="AlphaFoldDB" id="A0A0D2FTH1"/>
<evidence type="ECO:0000256" key="2">
    <source>
        <dbReference type="ARBA" id="ARBA00023125"/>
    </source>
</evidence>
<evidence type="ECO:0000259" key="6">
    <source>
        <dbReference type="PROSITE" id="PS50048"/>
    </source>
</evidence>
<dbReference type="HOGENOM" id="CLU_021599_2_1_1"/>
<organism evidence="7 8">
    <name type="scientific">Phialophora macrospora</name>
    <dbReference type="NCBI Taxonomy" id="1851006"/>
    <lineage>
        <taxon>Eukaryota</taxon>
        <taxon>Fungi</taxon>
        <taxon>Dikarya</taxon>
        <taxon>Ascomycota</taxon>
        <taxon>Pezizomycotina</taxon>
        <taxon>Eurotiomycetes</taxon>
        <taxon>Chaetothyriomycetidae</taxon>
        <taxon>Chaetothyriales</taxon>
        <taxon>Herpotrichiellaceae</taxon>
        <taxon>Phialophora</taxon>
    </lineage>
</organism>
<evidence type="ECO:0000313" key="8">
    <source>
        <dbReference type="Proteomes" id="UP000054266"/>
    </source>
</evidence>
<dbReference type="Proteomes" id="UP000054266">
    <property type="component" value="Unassembled WGS sequence"/>
</dbReference>
<dbReference type="STRING" id="5601.A0A0D2FTH1"/>
<evidence type="ECO:0000256" key="1">
    <source>
        <dbReference type="ARBA" id="ARBA00023015"/>
    </source>
</evidence>
<reference evidence="7 8" key="1">
    <citation type="submission" date="2015-01" db="EMBL/GenBank/DDBJ databases">
        <title>The Genome Sequence of Capronia semiimmersa CBS27337.</title>
        <authorList>
            <consortium name="The Broad Institute Genomics Platform"/>
            <person name="Cuomo C."/>
            <person name="de Hoog S."/>
            <person name="Gorbushina A."/>
            <person name="Stielow B."/>
            <person name="Teixiera M."/>
            <person name="Abouelleil A."/>
            <person name="Chapman S.B."/>
            <person name="Priest M."/>
            <person name="Young S.K."/>
            <person name="Wortman J."/>
            <person name="Nusbaum C."/>
            <person name="Birren B."/>
        </authorList>
    </citation>
    <scope>NUCLEOTIDE SEQUENCE [LARGE SCALE GENOMIC DNA]</scope>
    <source>
        <strain evidence="7 8">CBS 27337</strain>
    </source>
</reference>
<accession>A0A0D2FTH1</accession>
<dbReference type="PANTHER" id="PTHR38111">
    <property type="entry name" value="ZN(2)-C6 FUNGAL-TYPE DOMAIN-CONTAINING PROTEIN-RELATED"/>
    <property type="match status" value="1"/>
</dbReference>
<dbReference type="GO" id="GO:0000981">
    <property type="term" value="F:DNA-binding transcription factor activity, RNA polymerase II-specific"/>
    <property type="evidence" value="ECO:0007669"/>
    <property type="project" value="InterPro"/>
</dbReference>